<name>A0A381S3Y2_9ZZZZ</name>
<dbReference type="InterPro" id="IPR029033">
    <property type="entry name" value="His_PPase_superfam"/>
</dbReference>
<dbReference type="Gene3D" id="3.40.50.1240">
    <property type="entry name" value="Phosphoglycerate mutase-like"/>
    <property type="match status" value="1"/>
</dbReference>
<dbReference type="CDD" id="cd07067">
    <property type="entry name" value="HP_PGM_like"/>
    <property type="match status" value="1"/>
</dbReference>
<dbReference type="InterPro" id="IPR013078">
    <property type="entry name" value="His_Pase_superF_clade-1"/>
</dbReference>
<feature type="non-terminal residue" evidence="1">
    <location>
        <position position="1"/>
    </location>
</feature>
<dbReference type="SUPFAM" id="SSF53254">
    <property type="entry name" value="Phosphoglycerate mutase-like"/>
    <property type="match status" value="1"/>
</dbReference>
<proteinExistence type="predicted"/>
<organism evidence="1">
    <name type="scientific">marine metagenome</name>
    <dbReference type="NCBI Taxonomy" id="408172"/>
    <lineage>
        <taxon>unclassified sequences</taxon>
        <taxon>metagenomes</taxon>
        <taxon>ecological metagenomes</taxon>
    </lineage>
</organism>
<accession>A0A381S3Y2</accession>
<evidence type="ECO:0000313" key="1">
    <source>
        <dbReference type="EMBL" id="SUZ96937.1"/>
    </source>
</evidence>
<gene>
    <name evidence="1" type="ORF">METZ01_LOCUS49791</name>
</gene>
<dbReference type="AlphaFoldDB" id="A0A381S3Y2"/>
<evidence type="ECO:0008006" key="2">
    <source>
        <dbReference type="Google" id="ProtNLM"/>
    </source>
</evidence>
<protein>
    <recommendedName>
        <fullName evidence="2">Histidine phosphatase family protein</fullName>
    </recommendedName>
</protein>
<sequence>VFALVFISFAVMLAWFFESQATTTVLITTHTEIESDLQSNPGLTDAGTKRAISLQKMLLSIDVVAGVNTIFATSLRATQETAEPVSRSLNVPINIVDPKGVEELIEDIMDNHKGEIVLVVTHPEVLPQLIIELQGSKKIQSASLQNLDQLFVVTVPWFGKVKTLQLHYGS</sequence>
<reference evidence="1" key="1">
    <citation type="submission" date="2018-05" db="EMBL/GenBank/DDBJ databases">
        <authorList>
            <person name="Lanie J.A."/>
            <person name="Ng W.-L."/>
            <person name="Kazmierczak K.M."/>
            <person name="Andrzejewski T.M."/>
            <person name="Davidsen T.M."/>
            <person name="Wayne K.J."/>
            <person name="Tettelin H."/>
            <person name="Glass J.I."/>
            <person name="Rusch D."/>
            <person name="Podicherti R."/>
            <person name="Tsui H.-C.T."/>
            <person name="Winkler M.E."/>
        </authorList>
    </citation>
    <scope>NUCLEOTIDE SEQUENCE</scope>
</reference>
<dbReference type="EMBL" id="UINC01002463">
    <property type="protein sequence ID" value="SUZ96937.1"/>
    <property type="molecule type" value="Genomic_DNA"/>
</dbReference>